<organism evidence="8 13">
    <name type="scientific">Anaerostipes hadrus</name>
    <dbReference type="NCBI Taxonomy" id="649756"/>
    <lineage>
        <taxon>Bacteria</taxon>
        <taxon>Bacillati</taxon>
        <taxon>Bacillota</taxon>
        <taxon>Clostridia</taxon>
        <taxon>Lachnospirales</taxon>
        <taxon>Lachnospiraceae</taxon>
        <taxon>Anaerostipes</taxon>
    </lineage>
</organism>
<evidence type="ECO:0000256" key="1">
    <source>
        <dbReference type="ARBA" id="ARBA00022618"/>
    </source>
</evidence>
<reference evidence="12" key="5">
    <citation type="submission" date="2023-08" db="EMBL/GenBank/DDBJ databases">
        <title>Complete Genome Sequences of butyrate producing Anaerostipes hadrus strains BA1 and GIF7 isolated from the terminal ileum of a healthy lean male.</title>
        <authorList>
            <person name="Low A."/>
            <person name="Sheludchenko M."/>
            <person name="Cheng H.E."/>
            <person name="Koh X.Q."/>
            <person name="Lee J."/>
        </authorList>
    </citation>
    <scope>NUCLEOTIDE SEQUENCE</scope>
    <source>
        <strain evidence="12">BA1</strain>
    </source>
</reference>
<reference evidence="11" key="4">
    <citation type="submission" date="2020-02" db="EMBL/GenBank/DDBJ databases">
        <authorList>
            <person name="Littmann E."/>
            <person name="Sorbara M."/>
        </authorList>
    </citation>
    <scope>NUCLEOTIDE SEQUENCE</scope>
    <source>
        <strain evidence="11">MSK.14.57</strain>
    </source>
</reference>
<evidence type="ECO:0000256" key="5">
    <source>
        <dbReference type="HAMAP-Rule" id="MF_01197"/>
    </source>
</evidence>
<evidence type="ECO:0000313" key="7">
    <source>
        <dbReference type="EMBL" id="AQP40163.1"/>
    </source>
</evidence>
<dbReference type="Proteomes" id="UP000188159">
    <property type="component" value="Chromosome"/>
</dbReference>
<reference evidence="13 14" key="1">
    <citation type="submission" date="2015-09" db="EMBL/GenBank/DDBJ databases">
        <authorList>
            <consortium name="Pathogen Informatics"/>
        </authorList>
    </citation>
    <scope>NUCLEOTIDE SEQUENCE [LARGE SCALE GENOMIC DNA]</scope>
    <source>
        <strain evidence="9 15">2789STDY5608868</strain>
        <strain evidence="10 14">2789STDY5834908</strain>
        <strain evidence="8 13">2789STDY5834959</strain>
    </source>
</reference>
<dbReference type="InterPro" id="IPR007561">
    <property type="entry name" value="Cell_div_SepF/SepF-rel"/>
</dbReference>
<dbReference type="GO" id="GO:0043093">
    <property type="term" value="P:FtsZ-dependent cytokinesis"/>
    <property type="evidence" value="ECO:0007669"/>
    <property type="project" value="UniProtKB-UniRule"/>
</dbReference>
<dbReference type="AlphaFoldDB" id="A0A174DN66"/>
<name>A0A174DN66_ANAHA</name>
<evidence type="ECO:0000313" key="10">
    <source>
        <dbReference type="EMBL" id="CUP32997.1"/>
    </source>
</evidence>
<evidence type="ECO:0000256" key="2">
    <source>
        <dbReference type="ARBA" id="ARBA00023210"/>
    </source>
</evidence>
<comment type="subunit">
    <text evidence="5">Homodimer. Interacts with FtsZ.</text>
</comment>
<keyword evidence="3 5" id="KW-0131">Cell cycle</keyword>
<accession>A0A174DN66</accession>
<dbReference type="Proteomes" id="UP000095564">
    <property type="component" value="Unassembled WGS sequence"/>
</dbReference>
<dbReference type="PANTHER" id="PTHR35798:SF1">
    <property type="entry name" value="CELL DIVISION PROTEIN SEPF"/>
    <property type="match status" value="1"/>
</dbReference>
<dbReference type="HAMAP" id="MF_01197">
    <property type="entry name" value="SepF"/>
    <property type="match status" value="1"/>
</dbReference>
<dbReference type="Proteomes" id="UP000095598">
    <property type="component" value="Unassembled WGS sequence"/>
</dbReference>
<comment type="similarity">
    <text evidence="5">Belongs to the SepF family.</text>
</comment>
<evidence type="ECO:0000313" key="17">
    <source>
        <dbReference type="Proteomes" id="UP001644750"/>
    </source>
</evidence>
<dbReference type="InterPro" id="IPR038594">
    <property type="entry name" value="SepF-like_sf"/>
</dbReference>
<dbReference type="Pfam" id="PF04472">
    <property type="entry name" value="SepF"/>
    <property type="match status" value="1"/>
</dbReference>
<reference evidence="7 16" key="2">
    <citation type="journal article" date="2016" name="Sci. Rep.">
        <title>Accelerated dysbiosis of gut microbiota during aggravation of DSS-induced colitis by a butyrate-producing bacterium.</title>
        <authorList>
            <person name="Zhang Q."/>
            <person name="Wu Y."/>
            <person name="Wang J."/>
            <person name="Wu G."/>
            <person name="Long W."/>
            <person name="Xue Z."/>
            <person name="Wang L."/>
            <person name="Zhang X."/>
            <person name="Pang X."/>
            <person name="Zhao Y."/>
            <person name="Zhao L."/>
            <person name="Zhang C."/>
        </authorList>
    </citation>
    <scope>NUCLEOTIDE SEQUENCE [LARGE SCALE GENOMIC DNA]</scope>
    <source>
        <strain evidence="7 16">BPB5</strain>
    </source>
</reference>
<dbReference type="GeneID" id="92741822"/>
<evidence type="ECO:0000256" key="3">
    <source>
        <dbReference type="ARBA" id="ARBA00023306"/>
    </source>
</evidence>
<comment type="function">
    <text evidence="4 5">Cell division protein that is part of the divisome complex and is recruited early to the Z-ring. Probably stimulates Z-ring formation, perhaps through the cross-linking of FtsZ protofilaments. Its function overlaps with FtsA.</text>
</comment>
<evidence type="ECO:0000313" key="15">
    <source>
        <dbReference type="Proteomes" id="UP000095598"/>
    </source>
</evidence>
<feature type="compositionally biased region" description="Acidic residues" evidence="6">
    <location>
        <begin position="16"/>
        <end position="36"/>
    </location>
</feature>
<keyword evidence="17" id="KW-1185">Reference proteome</keyword>
<feature type="region of interest" description="Disordered" evidence="6">
    <location>
        <begin position="1"/>
        <end position="63"/>
    </location>
</feature>
<evidence type="ECO:0000313" key="13">
    <source>
        <dbReference type="Proteomes" id="UP000095553"/>
    </source>
</evidence>
<comment type="subcellular location">
    <subcellularLocation>
        <location evidence="5">Cytoplasm</location>
    </subcellularLocation>
    <text evidence="5">Localizes to the division site, in a FtsZ-dependent manner.</text>
</comment>
<keyword evidence="5" id="KW-0963">Cytoplasm</keyword>
<proteinExistence type="inferred from homology"/>
<dbReference type="EMBL" id="CYXY01000007">
    <property type="protein sequence ID" value="CUM92886.1"/>
    <property type="molecule type" value="Genomic_DNA"/>
</dbReference>
<dbReference type="EMBL" id="CP012098">
    <property type="protein sequence ID" value="AQP40163.1"/>
    <property type="molecule type" value="Genomic_DNA"/>
</dbReference>
<dbReference type="EMBL" id="CZAU01000008">
    <property type="protein sequence ID" value="CUP32997.1"/>
    <property type="molecule type" value="Genomic_DNA"/>
</dbReference>
<dbReference type="EMBL" id="JAAITB010000022">
    <property type="protein sequence ID" value="NSJ80006.1"/>
    <property type="molecule type" value="Genomic_DNA"/>
</dbReference>
<evidence type="ECO:0000313" key="8">
    <source>
        <dbReference type="EMBL" id="CUM92886.1"/>
    </source>
</evidence>
<dbReference type="GO" id="GO:0005737">
    <property type="term" value="C:cytoplasm"/>
    <property type="evidence" value="ECO:0007669"/>
    <property type="project" value="UniProtKB-SubCell"/>
</dbReference>
<dbReference type="RefSeq" id="WP_022091648.1">
    <property type="nucleotide sequence ID" value="NZ_BAABXM010000001.1"/>
</dbReference>
<keyword evidence="2 5" id="KW-0717">Septation</keyword>
<keyword evidence="1 5" id="KW-0132">Cell division</keyword>
<dbReference type="Gene3D" id="3.30.110.150">
    <property type="entry name" value="SepF-like protein"/>
    <property type="match status" value="1"/>
</dbReference>
<evidence type="ECO:0000313" key="12">
    <source>
        <dbReference type="EMBL" id="WMD15800.1"/>
    </source>
</evidence>
<dbReference type="Proteomes" id="UP001243496">
    <property type="component" value="Chromosome"/>
</dbReference>
<evidence type="ECO:0000313" key="11">
    <source>
        <dbReference type="EMBL" id="NSJ80006.1"/>
    </source>
</evidence>
<evidence type="ECO:0000313" key="16">
    <source>
        <dbReference type="Proteomes" id="UP000188159"/>
    </source>
</evidence>
<dbReference type="Proteomes" id="UP000095553">
    <property type="component" value="Unassembled WGS sequence"/>
</dbReference>
<reference evidence="11 17" key="3">
    <citation type="journal article" date="2020" name="Cell Host Microbe">
        <title>Functional and Genomic Variation between Human-Derived Isolates of Lachnospiraceae Reveals Inter- and Intra-Species Diversity.</title>
        <authorList>
            <person name="Sorbara M.T."/>
            <person name="Littmann E.R."/>
            <person name="Fontana E."/>
            <person name="Moody T.U."/>
            <person name="Kohout C.E."/>
            <person name="Gjonbalaj M."/>
            <person name="Eaton V."/>
            <person name="Seok R."/>
            <person name="Leiner I.M."/>
            <person name="Pamer E.G."/>
        </authorList>
    </citation>
    <scope>NUCLEOTIDE SEQUENCE [LARGE SCALE GENOMIC DNA]</scope>
    <source>
        <strain evidence="11 17">MSK.14.57</strain>
    </source>
</reference>
<sequence>MKGTVDKLLNFMKLSDDEEYDEEYEEYEDDEEEEEEPRSTFSFFKKKEPEVEEESSNSKISQPFDNTITASREAKKRRFTSTGSKVVSMNGRGVEVYVIKPQDFAEAQTAADLLKEGRTVVINLEGVELTVAQRSIDFVGGATYAINGSLQAVSNNIFIAAPDSIEVSGDLKSEIMNENTISPQLK</sequence>
<evidence type="ECO:0000313" key="9">
    <source>
        <dbReference type="EMBL" id="CUM95422.1"/>
    </source>
</evidence>
<evidence type="ECO:0000256" key="6">
    <source>
        <dbReference type="SAM" id="MobiDB-lite"/>
    </source>
</evidence>
<dbReference type="GO" id="GO:0000917">
    <property type="term" value="P:division septum assembly"/>
    <property type="evidence" value="ECO:0007669"/>
    <property type="project" value="UniProtKB-KW"/>
</dbReference>
<evidence type="ECO:0000256" key="4">
    <source>
        <dbReference type="ARBA" id="ARBA00044936"/>
    </source>
</evidence>
<protein>
    <recommendedName>
        <fullName evidence="5">Cell division protein SepF</fullName>
    </recommendedName>
</protein>
<dbReference type="PANTHER" id="PTHR35798">
    <property type="entry name" value="CELL DIVISION PROTEIN SEPF"/>
    <property type="match status" value="1"/>
</dbReference>
<dbReference type="InterPro" id="IPR023052">
    <property type="entry name" value="Cell_div_SepF"/>
</dbReference>
<dbReference type="OrthoDB" id="9815206at2"/>
<dbReference type="EMBL" id="CYXT01000011">
    <property type="protein sequence ID" value="CUM95422.1"/>
    <property type="molecule type" value="Genomic_DNA"/>
</dbReference>
<dbReference type="Proteomes" id="UP001644750">
    <property type="component" value="Unassembled WGS sequence"/>
</dbReference>
<gene>
    <name evidence="5 8" type="primary">sepF</name>
    <name evidence="7" type="ORF">DO83_11610</name>
    <name evidence="9" type="ORF">ERS852425_01672</name>
    <name evidence="10" type="ORF">ERS852520_01112</name>
    <name evidence="8" type="ORF">ERS852571_01444</name>
    <name evidence="11" type="ORF">G5A72_10530</name>
    <name evidence="12" type="ORF">RBI15_10490</name>
</gene>
<evidence type="ECO:0000313" key="14">
    <source>
        <dbReference type="Proteomes" id="UP000095564"/>
    </source>
</evidence>
<dbReference type="EMBL" id="CP132968">
    <property type="protein sequence ID" value="WMD15800.1"/>
    <property type="molecule type" value="Genomic_DNA"/>
</dbReference>